<dbReference type="PANTHER" id="PTHR33164">
    <property type="entry name" value="TRANSCRIPTIONAL REGULATOR, MARR FAMILY"/>
    <property type="match status" value="1"/>
</dbReference>
<accession>A0A329KQP5</accession>
<name>A0A329KQP5_9MYCO</name>
<evidence type="ECO:0000313" key="2">
    <source>
        <dbReference type="EMBL" id="RAU97530.1"/>
    </source>
</evidence>
<dbReference type="GO" id="GO:0003700">
    <property type="term" value="F:DNA-binding transcription factor activity"/>
    <property type="evidence" value="ECO:0007669"/>
    <property type="project" value="InterPro"/>
</dbReference>
<dbReference type="SMART" id="SM00347">
    <property type="entry name" value="HTH_MARR"/>
    <property type="match status" value="1"/>
</dbReference>
<gene>
    <name evidence="2" type="ORF">DQP58_07435</name>
</gene>
<evidence type="ECO:0000259" key="1">
    <source>
        <dbReference type="PROSITE" id="PS50995"/>
    </source>
</evidence>
<proteinExistence type="predicted"/>
<sequence>MPTAVKTKRTRLLDLLPGSLARRYSTAAVLFHHAVAEKLGLGPTDTKCLDLLRERSAMTGSELAAATGLTTGAITGVVARLEKAGYLHREPHPQDGRKQILRPVEARFQQVHDVFEPFRGDLATLLSEFDEHQLNAIARFLAEGTEITFRHAALLRAQPFSADDGPGGYRGKAPR</sequence>
<dbReference type="CDD" id="cd00090">
    <property type="entry name" value="HTH_ARSR"/>
    <property type="match status" value="1"/>
</dbReference>
<protein>
    <submittedName>
        <fullName evidence="2">MarR family transcriptional regulator</fullName>
    </submittedName>
</protein>
<dbReference type="PROSITE" id="PS50995">
    <property type="entry name" value="HTH_MARR_2"/>
    <property type="match status" value="1"/>
</dbReference>
<dbReference type="RefSeq" id="WP_112707813.1">
    <property type="nucleotide sequence ID" value="NZ_QMEU01000014.1"/>
</dbReference>
<dbReference type="PANTHER" id="PTHR33164:SF106">
    <property type="entry name" value="TRANSCRIPTIONAL REGULATORY PROTEIN"/>
    <property type="match status" value="1"/>
</dbReference>
<feature type="domain" description="HTH marR-type" evidence="1">
    <location>
        <begin position="9"/>
        <end position="146"/>
    </location>
</feature>
<dbReference type="EMBL" id="QMEU01000014">
    <property type="protein sequence ID" value="RAU97530.1"/>
    <property type="molecule type" value="Genomic_DNA"/>
</dbReference>
<dbReference type="InterPro" id="IPR036388">
    <property type="entry name" value="WH-like_DNA-bd_sf"/>
</dbReference>
<dbReference type="Proteomes" id="UP000250347">
    <property type="component" value="Unassembled WGS sequence"/>
</dbReference>
<organism evidence="2 3">
    <name type="scientific">Mycobacterium colombiense</name>
    <dbReference type="NCBI Taxonomy" id="339268"/>
    <lineage>
        <taxon>Bacteria</taxon>
        <taxon>Bacillati</taxon>
        <taxon>Actinomycetota</taxon>
        <taxon>Actinomycetes</taxon>
        <taxon>Mycobacteriales</taxon>
        <taxon>Mycobacteriaceae</taxon>
        <taxon>Mycobacterium</taxon>
        <taxon>Mycobacterium avium complex (MAC)</taxon>
    </lineage>
</organism>
<dbReference type="InterPro" id="IPR011991">
    <property type="entry name" value="ArsR-like_HTH"/>
</dbReference>
<dbReference type="GO" id="GO:0006950">
    <property type="term" value="P:response to stress"/>
    <property type="evidence" value="ECO:0007669"/>
    <property type="project" value="TreeGrafter"/>
</dbReference>
<reference evidence="2 3" key="1">
    <citation type="submission" date="2018-06" db="EMBL/GenBank/DDBJ databases">
        <title>NTM in soil in Japan.</title>
        <authorList>
            <person name="Ohya K."/>
        </authorList>
    </citation>
    <scope>NUCLEOTIDE SEQUENCE [LARGE SCALE GENOMIC DNA]</scope>
    <source>
        <strain evidence="2 3">GF76</strain>
    </source>
</reference>
<dbReference type="InterPro" id="IPR039422">
    <property type="entry name" value="MarR/SlyA-like"/>
</dbReference>
<evidence type="ECO:0000313" key="3">
    <source>
        <dbReference type="Proteomes" id="UP000250347"/>
    </source>
</evidence>
<dbReference type="AlphaFoldDB" id="A0A329KQP5"/>
<dbReference type="InterPro" id="IPR036390">
    <property type="entry name" value="WH_DNA-bd_sf"/>
</dbReference>
<dbReference type="InterPro" id="IPR000835">
    <property type="entry name" value="HTH_MarR-typ"/>
</dbReference>
<dbReference type="Pfam" id="PF01047">
    <property type="entry name" value="MarR"/>
    <property type="match status" value="1"/>
</dbReference>
<comment type="caution">
    <text evidence="2">The sequence shown here is derived from an EMBL/GenBank/DDBJ whole genome shotgun (WGS) entry which is preliminary data.</text>
</comment>
<dbReference type="SUPFAM" id="SSF46785">
    <property type="entry name" value="Winged helix' DNA-binding domain"/>
    <property type="match status" value="1"/>
</dbReference>
<dbReference type="Gene3D" id="1.10.10.10">
    <property type="entry name" value="Winged helix-like DNA-binding domain superfamily/Winged helix DNA-binding domain"/>
    <property type="match status" value="1"/>
</dbReference>